<dbReference type="NCBIfam" id="TIGR00231">
    <property type="entry name" value="small_GTP"/>
    <property type="match status" value="1"/>
</dbReference>
<evidence type="ECO:0000256" key="2">
    <source>
        <dbReference type="ARBA" id="ARBA00009638"/>
    </source>
</evidence>
<feature type="compositionally biased region" description="Basic and acidic residues" evidence="7">
    <location>
        <begin position="25"/>
        <end position="42"/>
    </location>
</feature>
<evidence type="ECO:0000313" key="10">
    <source>
        <dbReference type="Proteomes" id="UP001141806"/>
    </source>
</evidence>
<reference evidence="9" key="1">
    <citation type="journal article" date="2023" name="Plant J.">
        <title>The genome of the king protea, Protea cynaroides.</title>
        <authorList>
            <person name="Chang J."/>
            <person name="Duong T.A."/>
            <person name="Schoeman C."/>
            <person name="Ma X."/>
            <person name="Roodt D."/>
            <person name="Barker N."/>
            <person name="Li Z."/>
            <person name="Van de Peer Y."/>
            <person name="Mizrachi E."/>
        </authorList>
    </citation>
    <scope>NUCLEOTIDE SEQUENCE</scope>
    <source>
        <tissue evidence="9">Young leaves</tissue>
    </source>
</reference>
<evidence type="ECO:0000256" key="6">
    <source>
        <dbReference type="ARBA" id="ARBA00023134"/>
    </source>
</evidence>
<dbReference type="PROSITE" id="PS51706">
    <property type="entry name" value="G_ENGB"/>
    <property type="match status" value="1"/>
</dbReference>
<accession>A0A9Q0KKT4</accession>
<evidence type="ECO:0000256" key="1">
    <source>
        <dbReference type="ARBA" id="ARBA00001946"/>
    </source>
</evidence>
<evidence type="ECO:0000313" key="9">
    <source>
        <dbReference type="EMBL" id="KAJ4972341.1"/>
    </source>
</evidence>
<dbReference type="HAMAP" id="MF_00321">
    <property type="entry name" value="GTPase_EngB"/>
    <property type="match status" value="1"/>
</dbReference>
<feature type="compositionally biased region" description="Basic and acidic residues" evidence="7">
    <location>
        <begin position="201"/>
        <end position="213"/>
    </location>
</feature>
<feature type="region of interest" description="Disordered" evidence="7">
    <location>
        <begin position="117"/>
        <end position="148"/>
    </location>
</feature>
<dbReference type="InterPro" id="IPR019987">
    <property type="entry name" value="GTP-bd_ribosome_bio_YsxC"/>
</dbReference>
<comment type="caution">
    <text evidence="9">The sequence shown here is derived from an EMBL/GenBank/DDBJ whole genome shotgun (WGS) entry which is preliminary data.</text>
</comment>
<protein>
    <recommendedName>
        <fullName evidence="8">EngB-type G domain-containing protein</fullName>
    </recommendedName>
</protein>
<feature type="region of interest" description="Disordered" evidence="7">
    <location>
        <begin position="201"/>
        <end position="266"/>
    </location>
</feature>
<comment type="similarity">
    <text evidence="2">Belongs to the TRAFAC class TrmE-Era-EngA-EngB-Septin-like GTPase superfamily. EngB GTPase family.</text>
</comment>
<feature type="region of interest" description="Disordered" evidence="7">
    <location>
        <begin position="1"/>
        <end position="96"/>
    </location>
</feature>
<keyword evidence="5" id="KW-0460">Magnesium</keyword>
<feature type="region of interest" description="Disordered" evidence="7">
    <location>
        <begin position="331"/>
        <end position="351"/>
    </location>
</feature>
<keyword evidence="3" id="KW-0479">Metal-binding</keyword>
<dbReference type="GO" id="GO:0046872">
    <property type="term" value="F:metal ion binding"/>
    <property type="evidence" value="ECO:0007669"/>
    <property type="project" value="UniProtKB-KW"/>
</dbReference>
<dbReference type="PANTHER" id="PTHR47560:SF1">
    <property type="entry name" value="EXPRESSED PROTEIN"/>
    <property type="match status" value="1"/>
</dbReference>
<feature type="domain" description="EngB-type G" evidence="8">
    <location>
        <begin position="472"/>
        <end position="647"/>
    </location>
</feature>
<proteinExistence type="inferred from homology"/>
<dbReference type="InterPro" id="IPR006073">
    <property type="entry name" value="GTP-bd"/>
</dbReference>
<dbReference type="InterPro" id="IPR005225">
    <property type="entry name" value="Small_GTP-bd"/>
</dbReference>
<feature type="compositionally biased region" description="Basic and acidic residues" evidence="7">
    <location>
        <begin position="80"/>
        <end position="92"/>
    </location>
</feature>
<dbReference type="CDD" id="cd01876">
    <property type="entry name" value="YihA_EngB"/>
    <property type="match status" value="1"/>
</dbReference>
<evidence type="ECO:0000256" key="7">
    <source>
        <dbReference type="SAM" id="MobiDB-lite"/>
    </source>
</evidence>
<dbReference type="GO" id="GO:0005525">
    <property type="term" value="F:GTP binding"/>
    <property type="evidence" value="ECO:0007669"/>
    <property type="project" value="UniProtKB-KW"/>
</dbReference>
<gene>
    <name evidence="9" type="ORF">NE237_005440</name>
</gene>
<dbReference type="SUPFAM" id="SSF52540">
    <property type="entry name" value="P-loop containing nucleoside triphosphate hydrolases"/>
    <property type="match status" value="1"/>
</dbReference>
<evidence type="ECO:0000256" key="5">
    <source>
        <dbReference type="ARBA" id="ARBA00022842"/>
    </source>
</evidence>
<keyword evidence="4" id="KW-0547">Nucleotide-binding</keyword>
<feature type="compositionally biased region" description="Basic and acidic residues" evidence="7">
    <location>
        <begin position="246"/>
        <end position="266"/>
    </location>
</feature>
<dbReference type="InterPro" id="IPR030393">
    <property type="entry name" value="G_ENGB_dom"/>
</dbReference>
<evidence type="ECO:0000256" key="4">
    <source>
        <dbReference type="ARBA" id="ARBA00022741"/>
    </source>
</evidence>
<dbReference type="Pfam" id="PF01926">
    <property type="entry name" value="MMR_HSR1"/>
    <property type="match status" value="1"/>
</dbReference>
<dbReference type="AlphaFoldDB" id="A0A9Q0KKT4"/>
<dbReference type="InterPro" id="IPR027417">
    <property type="entry name" value="P-loop_NTPase"/>
</dbReference>
<keyword evidence="10" id="KW-1185">Reference proteome</keyword>
<evidence type="ECO:0000256" key="3">
    <source>
        <dbReference type="ARBA" id="ARBA00022723"/>
    </source>
</evidence>
<comment type="cofactor">
    <cofactor evidence="1">
        <name>Mg(2+)</name>
        <dbReference type="ChEBI" id="CHEBI:18420"/>
    </cofactor>
</comment>
<dbReference type="Proteomes" id="UP001141806">
    <property type="component" value="Unassembled WGS sequence"/>
</dbReference>
<dbReference type="OrthoDB" id="391988at2759"/>
<dbReference type="PANTHER" id="PTHR47560">
    <property type="entry name" value="EXPRESSED PROTEIN"/>
    <property type="match status" value="1"/>
</dbReference>
<dbReference type="NCBIfam" id="TIGR03598">
    <property type="entry name" value="GTPase_YsxC"/>
    <property type="match status" value="1"/>
</dbReference>
<dbReference type="EMBL" id="JAMYWD010000005">
    <property type="protein sequence ID" value="KAJ4972341.1"/>
    <property type="molecule type" value="Genomic_DNA"/>
</dbReference>
<feature type="compositionally biased region" description="Basic and acidic residues" evidence="7">
    <location>
        <begin position="51"/>
        <end position="63"/>
    </location>
</feature>
<feature type="compositionally biased region" description="Basic and acidic residues" evidence="7">
    <location>
        <begin position="331"/>
        <end position="344"/>
    </location>
</feature>
<name>A0A9Q0KKT4_9MAGN</name>
<evidence type="ECO:0000259" key="8">
    <source>
        <dbReference type="PROSITE" id="PS51706"/>
    </source>
</evidence>
<keyword evidence="6" id="KW-0342">GTP-binding</keyword>
<sequence length="650" mass="73858">MSEVAGSGYKLNKKVKLAVGKAKSSKNDFKSEDRRRKPRETEIEGPSMNYKNDDAVSPKEKVGGKRSSGSGVKDRRRHLGREGYKGKVDEKLQPQQASLDWKRKRIYADRDASKEGVLHNDIVPSRGSLSRGGPGVKDRRRHLGQEGYKGKIDEKLQLRQASLDWKRKGIRADQDVNDVVSSRKPLSWEGQYLHKNDFAKEKRNTKRESREVEISNGGDSSTTRRKFHKDRVIDGRLKSRSVQLPKDSDSFDVKDSSGGTENRKRSYRVLDSKLQTKGKFEYRQVSTNLDEGVNGLHKKHTKSISNSTENVNQRQNRHQALDKTTKKIMRDRKDLDNESLETNRPRKKRKLGIRIDPHDISNKRLDDGFSVNESIVKTKADPEEETELSKNAQFRAIQPSPSILSFVEDNLLGRRRLIELRRAGYNIELSTPLDNAPFSTSSERERIEESIFRNKLTYFAAAKVSSSFPPAELPEIAFAGRSNVGKSSLLNSLTRQWGVVRTSDKPGHTQTINFFNLGTKLCLVDLPGYGFAYAKEEVKDAWEDLVKEYVSTRVGLKRVCLLIDTKWGMKPRDHELINLMERSQTKYQIVLTKTDTVFPLDVARRAMQIEENLTANKSIVQPVMMVSSKTGAGIQSLRTVLAKVARFVKV</sequence>
<organism evidence="9 10">
    <name type="scientific">Protea cynaroides</name>
    <dbReference type="NCBI Taxonomy" id="273540"/>
    <lineage>
        <taxon>Eukaryota</taxon>
        <taxon>Viridiplantae</taxon>
        <taxon>Streptophyta</taxon>
        <taxon>Embryophyta</taxon>
        <taxon>Tracheophyta</taxon>
        <taxon>Spermatophyta</taxon>
        <taxon>Magnoliopsida</taxon>
        <taxon>Proteales</taxon>
        <taxon>Proteaceae</taxon>
        <taxon>Protea</taxon>
    </lineage>
</organism>
<dbReference type="Gene3D" id="3.40.50.300">
    <property type="entry name" value="P-loop containing nucleotide triphosphate hydrolases"/>
    <property type="match status" value="1"/>
</dbReference>